<evidence type="ECO:0000313" key="11">
    <source>
        <dbReference type="EMBL" id="ALO44751.1"/>
    </source>
</evidence>
<evidence type="ECO:0000256" key="8">
    <source>
        <dbReference type="ARBA" id="ARBA00022989"/>
    </source>
</evidence>
<dbReference type="PANTHER" id="PTHR38831">
    <property type="entry name" value="TYPE II SECRETION SYSTEM PROTEIN K"/>
    <property type="match status" value="1"/>
</dbReference>
<dbReference type="Proteomes" id="UP000065641">
    <property type="component" value="Chromosome"/>
</dbReference>
<evidence type="ECO:0000256" key="6">
    <source>
        <dbReference type="ARBA" id="ARBA00022692"/>
    </source>
</evidence>
<dbReference type="GO" id="GO:0009306">
    <property type="term" value="P:protein secretion"/>
    <property type="evidence" value="ECO:0007669"/>
    <property type="project" value="InterPro"/>
</dbReference>
<evidence type="ECO:0000256" key="2">
    <source>
        <dbReference type="ARBA" id="ARBA00007246"/>
    </source>
</evidence>
<keyword evidence="12" id="KW-1185">Reference proteome</keyword>
<evidence type="ECO:0000256" key="7">
    <source>
        <dbReference type="ARBA" id="ARBA00022927"/>
    </source>
</evidence>
<dbReference type="STRING" id="1249552.PS2015_53"/>
<dbReference type="InterPro" id="IPR005628">
    <property type="entry name" value="GspK"/>
</dbReference>
<dbReference type="KEGG" id="pspi:PS2015_53"/>
<reference evidence="11 12" key="1">
    <citation type="submission" date="2015-11" db="EMBL/GenBank/DDBJ databases">
        <authorList>
            <person name="Zhang Y."/>
            <person name="Guo Z."/>
        </authorList>
    </citation>
    <scope>NUCLEOTIDE SEQUENCE [LARGE SCALE GENOMIC DNA]</scope>
    <source>
        <strain evidence="11 12">KCTC 32221</strain>
    </source>
</reference>
<keyword evidence="7" id="KW-0653">Protein transport</keyword>
<dbReference type="EMBL" id="CP013189">
    <property type="protein sequence ID" value="ALO44751.1"/>
    <property type="molecule type" value="Genomic_DNA"/>
</dbReference>
<dbReference type="Pfam" id="PF21687">
    <property type="entry name" value="T2SSK_1st"/>
    <property type="match status" value="1"/>
</dbReference>
<evidence type="ECO:0000256" key="9">
    <source>
        <dbReference type="ARBA" id="ARBA00023136"/>
    </source>
</evidence>
<feature type="domain" description="T2SS protein K first SAM-like" evidence="10">
    <location>
        <begin position="139"/>
        <end position="200"/>
    </location>
</feature>
<dbReference type="SUPFAM" id="SSF158544">
    <property type="entry name" value="GspK insert domain-like"/>
    <property type="match status" value="1"/>
</dbReference>
<dbReference type="InterPro" id="IPR049031">
    <property type="entry name" value="T2SSK_SAM-like_1st"/>
</dbReference>
<accession>A0A0S2K9T3</accession>
<proteinExistence type="inferred from homology"/>
<evidence type="ECO:0000259" key="10">
    <source>
        <dbReference type="Pfam" id="PF21687"/>
    </source>
</evidence>
<dbReference type="RefSeq" id="WP_058020286.1">
    <property type="nucleotide sequence ID" value="NZ_CP013189.1"/>
</dbReference>
<organism evidence="11 12">
    <name type="scientific">Pseudohongiella spirulinae</name>
    <dbReference type="NCBI Taxonomy" id="1249552"/>
    <lineage>
        <taxon>Bacteria</taxon>
        <taxon>Pseudomonadati</taxon>
        <taxon>Pseudomonadota</taxon>
        <taxon>Gammaproteobacteria</taxon>
        <taxon>Pseudomonadales</taxon>
        <taxon>Pseudohongiellaceae</taxon>
        <taxon>Pseudohongiella</taxon>
    </lineage>
</organism>
<dbReference type="SUPFAM" id="SSF47781">
    <property type="entry name" value="RuvA domain 2-like"/>
    <property type="match status" value="1"/>
</dbReference>
<evidence type="ECO:0000256" key="1">
    <source>
        <dbReference type="ARBA" id="ARBA00004533"/>
    </source>
</evidence>
<keyword evidence="3" id="KW-0813">Transport</keyword>
<evidence type="ECO:0000256" key="3">
    <source>
        <dbReference type="ARBA" id="ARBA00022448"/>
    </source>
</evidence>
<dbReference type="OrthoDB" id="9181871at2"/>
<dbReference type="Gene3D" id="1.10.40.60">
    <property type="entry name" value="EpsJ-like"/>
    <property type="match status" value="1"/>
</dbReference>
<evidence type="ECO:0000256" key="4">
    <source>
        <dbReference type="ARBA" id="ARBA00022475"/>
    </source>
</evidence>
<protein>
    <recommendedName>
        <fullName evidence="10">T2SS protein K first SAM-like domain-containing protein</fullName>
    </recommendedName>
</protein>
<sequence length="362" mass="40697">MRSLRQRGAVLIMVLWTAVVLTVLVTVLATNIRLSATTAMHHKTGSQDLAAIMGALSRAEMELIMERMPVPVGQEMTLTETGEFRIPMYRFNGQSLQLNYTSDDNITIRVFDHAGKINLNRIPRERLQLLIEKQLGPSFDPRRVQELLAAWSDWTDLNSLLTPGGAEDDYYQSLDPPYTPRNTPDLDSVDEIRLIRGFDELFADVNLDAAFTVYGSAAAVNPNLATREALLLLPGVDEELVEQIFAYREQRDFRTIREIGEIVPLEKMVELSPWLGFNTSRYYSVYVHPAMEEQDSQAGTDNQESAEQRVQDNRAYMQLMEVVSAESRARVFKVNPYAVLPDVAPARAEDPLATGTSSIANN</sequence>
<keyword evidence="8" id="KW-1133">Transmembrane helix</keyword>
<keyword evidence="4" id="KW-1003">Cell membrane</keyword>
<dbReference type="InterPro" id="IPR010994">
    <property type="entry name" value="RuvA_2-like"/>
</dbReference>
<dbReference type="PANTHER" id="PTHR38831:SF2">
    <property type="entry name" value="TYPE II SECRETION SYSTEM PROTEIN K"/>
    <property type="match status" value="1"/>
</dbReference>
<name>A0A0S2K9T3_9GAMM</name>
<comment type="similarity">
    <text evidence="2">Belongs to the GSP K family.</text>
</comment>
<evidence type="ECO:0000313" key="12">
    <source>
        <dbReference type="Proteomes" id="UP000065641"/>
    </source>
</evidence>
<dbReference type="InterPro" id="IPR038072">
    <property type="entry name" value="GspK_central_sf"/>
</dbReference>
<gene>
    <name evidence="11" type="ORF">PS2015_53</name>
</gene>
<dbReference type="GO" id="GO:0005886">
    <property type="term" value="C:plasma membrane"/>
    <property type="evidence" value="ECO:0007669"/>
    <property type="project" value="UniProtKB-SubCell"/>
</dbReference>
<comment type="subcellular location">
    <subcellularLocation>
        <location evidence="1">Cell inner membrane</location>
    </subcellularLocation>
</comment>
<dbReference type="AlphaFoldDB" id="A0A0S2K9T3"/>
<keyword evidence="6" id="KW-0812">Transmembrane</keyword>
<evidence type="ECO:0000256" key="5">
    <source>
        <dbReference type="ARBA" id="ARBA00022519"/>
    </source>
</evidence>
<keyword evidence="5" id="KW-0997">Cell inner membrane</keyword>
<keyword evidence="9" id="KW-0472">Membrane</keyword>